<evidence type="ECO:0000256" key="2">
    <source>
        <dbReference type="SAM" id="MobiDB-lite"/>
    </source>
</evidence>
<dbReference type="SUPFAM" id="SSF56112">
    <property type="entry name" value="Protein kinase-like (PK-like)"/>
    <property type="match status" value="1"/>
</dbReference>
<dbReference type="AlphaFoldDB" id="A0A7S3P7U9"/>
<evidence type="ECO:0000313" key="4">
    <source>
        <dbReference type="EMBL" id="CAE0418770.1"/>
    </source>
</evidence>
<dbReference type="EMBL" id="HBIM01020882">
    <property type="protein sequence ID" value="CAE0418770.1"/>
    <property type="molecule type" value="Transcribed_RNA"/>
</dbReference>
<feature type="compositionally biased region" description="Low complexity" evidence="2">
    <location>
        <begin position="345"/>
        <end position="366"/>
    </location>
</feature>
<dbReference type="PANTHER" id="PTHR11909">
    <property type="entry name" value="CASEIN KINASE-RELATED"/>
    <property type="match status" value="1"/>
</dbReference>
<accession>A0A7S3P7U9</accession>
<dbReference type="InterPro" id="IPR000719">
    <property type="entry name" value="Prot_kinase_dom"/>
</dbReference>
<dbReference type="GO" id="GO:0004672">
    <property type="term" value="F:protein kinase activity"/>
    <property type="evidence" value="ECO:0007669"/>
    <property type="project" value="InterPro"/>
</dbReference>
<dbReference type="InterPro" id="IPR050235">
    <property type="entry name" value="CK1_Ser-Thr_kinase"/>
</dbReference>
<proteinExistence type="predicted"/>
<feature type="domain" description="Protein kinase" evidence="3">
    <location>
        <begin position="19"/>
        <end position="334"/>
    </location>
</feature>
<dbReference type="SMART" id="SM00220">
    <property type="entry name" value="S_TKc"/>
    <property type="match status" value="1"/>
</dbReference>
<reference evidence="4" key="1">
    <citation type="submission" date="2021-01" db="EMBL/GenBank/DDBJ databases">
        <authorList>
            <person name="Corre E."/>
            <person name="Pelletier E."/>
            <person name="Niang G."/>
            <person name="Scheremetjew M."/>
            <person name="Finn R."/>
            <person name="Kale V."/>
            <person name="Holt S."/>
            <person name="Cochrane G."/>
            <person name="Meng A."/>
            <person name="Brown T."/>
            <person name="Cohen L."/>
        </authorList>
    </citation>
    <scope>NUCLEOTIDE SEQUENCE</scope>
    <source>
        <strain evidence="4">CCMP127</strain>
    </source>
</reference>
<evidence type="ECO:0000259" key="3">
    <source>
        <dbReference type="PROSITE" id="PS50011"/>
    </source>
</evidence>
<protein>
    <recommendedName>
        <fullName evidence="1">Casein kinase I</fullName>
    </recommendedName>
</protein>
<dbReference type="PROSITE" id="PS50011">
    <property type="entry name" value="PROTEIN_KINASE_DOM"/>
    <property type="match status" value="1"/>
</dbReference>
<feature type="region of interest" description="Disordered" evidence="2">
    <location>
        <begin position="337"/>
        <end position="473"/>
    </location>
</feature>
<dbReference type="GO" id="GO:0005524">
    <property type="term" value="F:ATP binding"/>
    <property type="evidence" value="ECO:0007669"/>
    <property type="project" value="InterPro"/>
</dbReference>
<organism evidence="4">
    <name type="scientific">Amphora coffeiformis</name>
    <dbReference type="NCBI Taxonomy" id="265554"/>
    <lineage>
        <taxon>Eukaryota</taxon>
        <taxon>Sar</taxon>
        <taxon>Stramenopiles</taxon>
        <taxon>Ochrophyta</taxon>
        <taxon>Bacillariophyta</taxon>
        <taxon>Bacillariophyceae</taxon>
        <taxon>Bacillariophycidae</taxon>
        <taxon>Thalassiophysales</taxon>
        <taxon>Catenulaceae</taxon>
        <taxon>Amphora</taxon>
    </lineage>
</organism>
<sequence length="606" mass="67867">MSWVEPPSNPEGLVLYDKFKIGRKLGEGAQSAGIHAVVDGTGKETEFVVKLAKKANPKLPKRKFNEQNQNAVLLNGERQRYKAYFKGGTIVPSIPSLFPKGPKAFEGTTNGYSYMIIEKMEMPLWDCIDELIAGSGNAKEIDLSEIAQQFFHLAKAVHEKSHTIVDVKPDNFMFAKRSNRKQTYAELLRLVDLGLWKHLHQPQNVKVNELTGNAMYCSLNMQAMDTPSLCDDMQMMVIIIAELVIRVNAKLHNEADKYEKSTIPSYLPWSQAKSENAVFQSKEKNVLDRKSEFYKRMPKACADTIFKLIGRTQEIEFNQKPNYDKLTTELQKFTVPKPDKRKAVARVAKQASATRSTRAAGTSRSPETPERRTTRAASASASKRRGRSTTPDNDKDEIQEDRKPSARKKRAERRDDPMIVDLIGTSDDEDDDSVEHMDIDEPVANEQENLGNRRNNSSRGTKKKKSHPPAPEGTMVVKECLLVTVKRGKEVLESFDAYPDQTIVFGSSKVNNFKSKIRKTIPAGQGNHCSIKVVGVAKKPGQTEFDKILSVEVEHMAKTGSTELGDETLGPTQKKTYVAGLDIPKGRVGRRCKITIGDVHVTFQKV</sequence>
<dbReference type="Gene3D" id="1.10.510.10">
    <property type="entry name" value="Transferase(Phosphotransferase) domain 1"/>
    <property type="match status" value="1"/>
</dbReference>
<evidence type="ECO:0000256" key="1">
    <source>
        <dbReference type="ARBA" id="ARBA00023860"/>
    </source>
</evidence>
<dbReference type="InterPro" id="IPR011009">
    <property type="entry name" value="Kinase-like_dom_sf"/>
</dbReference>
<gene>
    <name evidence="4" type="ORF">ACOF00016_LOCUS15637</name>
</gene>
<name>A0A7S3P7U9_9STRA</name>